<keyword evidence="3" id="KW-1185">Reference proteome</keyword>
<gene>
    <name evidence="2" type="ORF">BOVATA_008730</name>
</gene>
<feature type="compositionally biased region" description="Basic and acidic residues" evidence="1">
    <location>
        <begin position="391"/>
        <end position="408"/>
    </location>
</feature>
<evidence type="ECO:0000313" key="2">
    <source>
        <dbReference type="EMBL" id="GBE59380.1"/>
    </source>
</evidence>
<evidence type="ECO:0000313" key="3">
    <source>
        <dbReference type="Proteomes" id="UP000236319"/>
    </source>
</evidence>
<feature type="region of interest" description="Disordered" evidence="1">
    <location>
        <begin position="677"/>
        <end position="737"/>
    </location>
</feature>
<feature type="compositionally biased region" description="Polar residues" evidence="1">
    <location>
        <begin position="586"/>
        <end position="595"/>
    </location>
</feature>
<dbReference type="RefSeq" id="XP_028865623.1">
    <property type="nucleotide sequence ID" value="XM_029009790.1"/>
</dbReference>
<feature type="region of interest" description="Disordered" evidence="1">
    <location>
        <begin position="379"/>
        <end position="643"/>
    </location>
</feature>
<comment type="caution">
    <text evidence="2">The sequence shown here is derived from an EMBL/GenBank/DDBJ whole genome shotgun (WGS) entry which is preliminary data.</text>
</comment>
<organism evidence="2 3">
    <name type="scientific">Babesia ovata</name>
    <dbReference type="NCBI Taxonomy" id="189622"/>
    <lineage>
        <taxon>Eukaryota</taxon>
        <taxon>Sar</taxon>
        <taxon>Alveolata</taxon>
        <taxon>Apicomplexa</taxon>
        <taxon>Aconoidasida</taxon>
        <taxon>Piroplasmida</taxon>
        <taxon>Babesiidae</taxon>
        <taxon>Babesia</taxon>
    </lineage>
</organism>
<feature type="compositionally biased region" description="Pro residues" evidence="1">
    <location>
        <begin position="410"/>
        <end position="422"/>
    </location>
</feature>
<dbReference type="VEuPathDB" id="PiroplasmaDB:BOVATA_008730"/>
<reference evidence="2 3" key="1">
    <citation type="journal article" date="2017" name="BMC Genomics">
        <title>Whole-genome assembly of Babesia ovata and comparative genomics between closely related pathogens.</title>
        <authorList>
            <person name="Yamagishi J."/>
            <person name="Asada M."/>
            <person name="Hakimi H."/>
            <person name="Tanaka T.Q."/>
            <person name="Sugimoto C."/>
            <person name="Kawazu S."/>
        </authorList>
    </citation>
    <scope>NUCLEOTIDE SEQUENCE [LARGE SCALE GENOMIC DNA]</scope>
    <source>
        <strain evidence="2 3">Miyake</strain>
    </source>
</reference>
<proteinExistence type="predicted"/>
<feature type="compositionally biased region" description="Polar residues" evidence="1">
    <location>
        <begin position="432"/>
        <end position="446"/>
    </location>
</feature>
<dbReference type="GeneID" id="39873150"/>
<dbReference type="EMBL" id="BDSA01000001">
    <property type="protein sequence ID" value="GBE59380.1"/>
    <property type="molecule type" value="Genomic_DNA"/>
</dbReference>
<feature type="compositionally biased region" description="Pro residues" evidence="1">
    <location>
        <begin position="534"/>
        <end position="552"/>
    </location>
</feature>
<dbReference type="AlphaFoldDB" id="A0A2H6K8S0"/>
<evidence type="ECO:0000256" key="1">
    <source>
        <dbReference type="SAM" id="MobiDB-lite"/>
    </source>
</evidence>
<name>A0A2H6K8S0_9APIC</name>
<protein>
    <submittedName>
        <fullName evidence="2">Ribosome-binding protein 1, putative</fullName>
    </submittedName>
</protein>
<feature type="compositionally biased region" description="Polar residues" evidence="1">
    <location>
        <begin position="518"/>
        <end position="531"/>
    </location>
</feature>
<sequence length="1148" mass="126611">MTAHGIPLNTLKQCLQFLLWLHQNKQNGVKAGVARELHKNLTGKYNNVDPSQIESALSTFLSSVSKFHNKLCYKPTPGSYSTVDAQNVTDALLECIPKFLAVMYFLRYNVDDKFSALGGGGWANNQVGGSTLLASHLQKYLIASSGSKDYGVIPGGFSRQGDVKRDYRQGRNMTTALTTICEKQRGQYFRDVFSTSVIIATSGTQDSNTANALALVRTFCSIVEEGKTSQDGGQIKSKLDEEIKLEGKCICWNNLKAHCEKLKSEFSKIFTDHRFSFTGFGRKVEDLKKEEFAEYTAQWLRSNLDKVKENLEKIKTDKTTMKITADYFIKNLFPYGFTFDKYNFERQKAQQNVLQENWANVINELTREHEGLEKLKKILDGEVCPPEPSPEPEKISEAPKEVVPEKKVPVTPPQKPEVPPAKVPANPKAEGAQNQGKKSEGAQNQGKKGEGASDQNNDQSQEKPPGLPIENSPAPAPPSGNDRASGKPGPTGDQGDAGPAGPKGPVTLGSSEPAVRTDSLTVQPQPNTNIVLPQRPPQPPPPPLPAGPPASPSQPSAKGHDPGSHGGVTPGLQPAVSQEPALAQTPGVSTSSSDATGGRGTGQDVSGVATLPAASAPGKGVGGRDSLVPNSKKPCPNGLRTEEENGKIYCYPQNHNPIPPNYKFNYTSEQLWNDFLKRNDAPNQPNKPLSQHSPIQPHPQPPVKVSQPTGHNPGPLLPTPQPPRESRHVTYKDVPIPGHVDPYASTLGSFVIEDQPRFEIDGEAVEDKSLQEIQDEWNDRIDAEEQRDAILNKIIKETQDYLKLDADILNAEQTQLKDIADLDAKQKSFNYEVDEHIEVPEPYTTGFSDNSQQVMDITEDIIHPPIPPEPELYDPGIVDEGINKDSLPRVRLEIIKPERRDSTDQFDSDTSKHGVDVTFDYYPPDPFITKPIPFPEPVWPATEYQDVELEGSAVTQEYPEYALFPSTELTPLTPVDIDDHPGVMIDEPICPLYSPVSVTEKLPPTDASYLPPRTVRDMLCWISDLTYAPGYDALTQHIAGFFDNSQLIPSPESFLDKDVISTLLDACGHASSVLAAMEGPKPPDPLQFHYQRYDIPLMYYSDDPYRLLCQVRSYVYASYHQLSFLRTLCRRGSDQGGWRDCLFGRNIL</sequence>
<accession>A0A2H6K8S0</accession>
<dbReference type="Proteomes" id="UP000236319">
    <property type="component" value="Unassembled WGS sequence"/>
</dbReference>
<dbReference type="OrthoDB" id="6410656at2759"/>